<evidence type="ECO:0000256" key="1">
    <source>
        <dbReference type="SAM" id="Phobius"/>
    </source>
</evidence>
<keyword evidence="1" id="KW-1133">Transmembrane helix</keyword>
<protein>
    <submittedName>
        <fullName evidence="2">Uncharacterized protein</fullName>
    </submittedName>
</protein>
<dbReference type="AlphaFoldDB" id="A0A382WBL0"/>
<keyword evidence="1" id="KW-0472">Membrane</keyword>
<proteinExistence type="predicted"/>
<evidence type="ECO:0000313" key="2">
    <source>
        <dbReference type="EMBL" id="SVD55531.1"/>
    </source>
</evidence>
<dbReference type="EMBL" id="UINC01158149">
    <property type="protein sequence ID" value="SVD55531.1"/>
    <property type="molecule type" value="Genomic_DNA"/>
</dbReference>
<accession>A0A382WBL0</accession>
<reference evidence="2" key="1">
    <citation type="submission" date="2018-05" db="EMBL/GenBank/DDBJ databases">
        <authorList>
            <person name="Lanie J.A."/>
            <person name="Ng W.-L."/>
            <person name="Kazmierczak K.M."/>
            <person name="Andrzejewski T.M."/>
            <person name="Davidsen T.M."/>
            <person name="Wayne K.J."/>
            <person name="Tettelin H."/>
            <person name="Glass J.I."/>
            <person name="Rusch D."/>
            <person name="Podicherti R."/>
            <person name="Tsui H.-C.T."/>
            <person name="Winkler M.E."/>
        </authorList>
    </citation>
    <scope>NUCLEOTIDE SEQUENCE</scope>
</reference>
<organism evidence="2">
    <name type="scientific">marine metagenome</name>
    <dbReference type="NCBI Taxonomy" id="408172"/>
    <lineage>
        <taxon>unclassified sequences</taxon>
        <taxon>metagenomes</taxon>
        <taxon>ecological metagenomes</taxon>
    </lineage>
</organism>
<keyword evidence="1" id="KW-0812">Transmembrane</keyword>
<sequence length="31" mass="3243">MTEEQDKIASVILGLGSIVAIIAAMGWLAKI</sequence>
<name>A0A382WBL0_9ZZZZ</name>
<gene>
    <name evidence="2" type="ORF">METZ01_LOCUS408385</name>
</gene>
<feature type="transmembrane region" description="Helical" evidence="1">
    <location>
        <begin position="12"/>
        <end position="29"/>
    </location>
</feature>